<comment type="caution">
    <text evidence="2">The sequence shown here is derived from an EMBL/GenBank/DDBJ whole genome shotgun (WGS) entry which is preliminary data.</text>
</comment>
<dbReference type="InterPro" id="IPR053145">
    <property type="entry name" value="AB_hydrolase_Est10"/>
</dbReference>
<keyword evidence="3" id="KW-1185">Reference proteome</keyword>
<accession>A0ABU5DVQ0</accession>
<dbReference type="PANTHER" id="PTHR43265:SF1">
    <property type="entry name" value="ESTERASE ESTD"/>
    <property type="match status" value="1"/>
</dbReference>
<sequence length="305" mass="31948">MQAGALFTESEINAGPLGGVLVAVPDAAARPIALILPGSGPTDRDGNNPLGIQAAPYRLLAHALGNRGISSVRIDKRGLFSSAGATADANAVTIADYVDDAGVWLNRIGQVTDAKDIWLIGHSEGGLIALATALACRRITGLILLATPGRRLGAILRSQLMANPANAALLDQAMQAIDALERGVHVDDTTLHPALMPLFRGEVQSFLIDALSYDPIDLLRRVAVPVLVLQGDKDLQVDTEDACLLAAARPGVDVLIPPGVNHVLKTVTTDDRAANLAAYGDPNLPLSPAIADAISDYINNRRQPQ</sequence>
<evidence type="ECO:0000313" key="2">
    <source>
        <dbReference type="EMBL" id="MDY0871391.1"/>
    </source>
</evidence>
<evidence type="ECO:0000313" key="3">
    <source>
        <dbReference type="Proteomes" id="UP001271769"/>
    </source>
</evidence>
<dbReference type="GO" id="GO:0016787">
    <property type="term" value="F:hydrolase activity"/>
    <property type="evidence" value="ECO:0007669"/>
    <property type="project" value="UniProtKB-KW"/>
</dbReference>
<name>A0ABU5DVQ0_9PROT</name>
<evidence type="ECO:0000259" key="1">
    <source>
        <dbReference type="Pfam" id="PF12146"/>
    </source>
</evidence>
<dbReference type="RefSeq" id="WP_320499821.1">
    <property type="nucleotide sequence ID" value="NZ_JAXCLX010000001.1"/>
</dbReference>
<dbReference type="Gene3D" id="3.40.50.1820">
    <property type="entry name" value="alpha/beta hydrolase"/>
    <property type="match status" value="1"/>
</dbReference>
<dbReference type="InterPro" id="IPR029058">
    <property type="entry name" value="AB_hydrolase_fold"/>
</dbReference>
<dbReference type="PANTHER" id="PTHR43265">
    <property type="entry name" value="ESTERASE ESTD"/>
    <property type="match status" value="1"/>
</dbReference>
<protein>
    <submittedName>
        <fullName evidence="2">Alpha/beta fold hydrolase</fullName>
    </submittedName>
</protein>
<keyword evidence="2" id="KW-0378">Hydrolase</keyword>
<reference evidence="2 3" key="1">
    <citation type="journal article" date="2013" name="Antonie Van Leeuwenhoek">
        <title>Dongia rigui sp. nov., isolated from freshwater of a large wetland in Korea.</title>
        <authorList>
            <person name="Baik K.S."/>
            <person name="Hwang Y.M."/>
            <person name="Choi J.S."/>
            <person name="Kwon J."/>
            <person name="Seong C.N."/>
        </authorList>
    </citation>
    <scope>NUCLEOTIDE SEQUENCE [LARGE SCALE GENOMIC DNA]</scope>
    <source>
        <strain evidence="2 3">04SU4-P</strain>
    </source>
</reference>
<dbReference type="EMBL" id="JAXCLX010000001">
    <property type="protein sequence ID" value="MDY0871391.1"/>
    <property type="molecule type" value="Genomic_DNA"/>
</dbReference>
<dbReference type="InterPro" id="IPR022742">
    <property type="entry name" value="Hydrolase_4"/>
</dbReference>
<organism evidence="2 3">
    <name type="scientific">Dongia rigui</name>
    <dbReference type="NCBI Taxonomy" id="940149"/>
    <lineage>
        <taxon>Bacteria</taxon>
        <taxon>Pseudomonadati</taxon>
        <taxon>Pseudomonadota</taxon>
        <taxon>Alphaproteobacteria</taxon>
        <taxon>Rhodospirillales</taxon>
        <taxon>Dongiaceae</taxon>
        <taxon>Dongia</taxon>
    </lineage>
</organism>
<dbReference type="SUPFAM" id="SSF53474">
    <property type="entry name" value="alpha/beta-Hydrolases"/>
    <property type="match status" value="1"/>
</dbReference>
<proteinExistence type="predicted"/>
<dbReference type="Proteomes" id="UP001271769">
    <property type="component" value="Unassembled WGS sequence"/>
</dbReference>
<gene>
    <name evidence="2" type="ORF">SMD31_05640</name>
</gene>
<dbReference type="Pfam" id="PF12146">
    <property type="entry name" value="Hydrolase_4"/>
    <property type="match status" value="1"/>
</dbReference>
<feature type="domain" description="Serine aminopeptidase S33" evidence="1">
    <location>
        <begin position="56"/>
        <end position="248"/>
    </location>
</feature>